<evidence type="ECO:0000256" key="1">
    <source>
        <dbReference type="ARBA" id="ARBA00022460"/>
    </source>
</evidence>
<sequence>MKIAVCIFSASLVAIVSADLSSFRVPRAGNTEDSGPVNYEFAYEVKDPPSNNDFGHMENRNGEVAKGSYHVLLPDGRHQRVDYTADENGYVSKINYDGSPSAASYRF</sequence>
<evidence type="ECO:0000256" key="2">
    <source>
        <dbReference type="PROSITE-ProRule" id="PRU00497"/>
    </source>
</evidence>
<dbReference type="InterPro" id="IPR000618">
    <property type="entry name" value="Insect_cuticle"/>
</dbReference>
<keyword evidence="3" id="KW-0732">Signal</keyword>
<keyword evidence="1 2" id="KW-0193">Cuticle</keyword>
<dbReference type="PROSITE" id="PS51155">
    <property type="entry name" value="CHIT_BIND_RR_2"/>
    <property type="match status" value="1"/>
</dbReference>
<gene>
    <name evidence="4" type="ORF">LSTR_LSTR011314</name>
</gene>
<dbReference type="GO" id="GO:0031012">
    <property type="term" value="C:extracellular matrix"/>
    <property type="evidence" value="ECO:0007669"/>
    <property type="project" value="TreeGrafter"/>
</dbReference>
<dbReference type="GO" id="GO:0005615">
    <property type="term" value="C:extracellular space"/>
    <property type="evidence" value="ECO:0007669"/>
    <property type="project" value="TreeGrafter"/>
</dbReference>
<comment type="caution">
    <text evidence="4">The sequence shown here is derived from an EMBL/GenBank/DDBJ whole genome shotgun (WGS) entry which is preliminary data.</text>
</comment>
<accession>A0A482WG71</accession>
<reference evidence="4 5" key="1">
    <citation type="journal article" date="2017" name="Gigascience">
        <title>Genome sequence of the small brown planthopper, Laodelphax striatellus.</title>
        <authorList>
            <person name="Zhu J."/>
            <person name="Jiang F."/>
            <person name="Wang X."/>
            <person name="Yang P."/>
            <person name="Bao Y."/>
            <person name="Zhao W."/>
            <person name="Wang W."/>
            <person name="Lu H."/>
            <person name="Wang Q."/>
            <person name="Cui N."/>
            <person name="Li J."/>
            <person name="Chen X."/>
            <person name="Luo L."/>
            <person name="Yu J."/>
            <person name="Kang L."/>
            <person name="Cui F."/>
        </authorList>
    </citation>
    <scope>NUCLEOTIDE SEQUENCE [LARGE SCALE GENOMIC DNA]</scope>
    <source>
        <strain evidence="4">Lst14</strain>
    </source>
</reference>
<dbReference type="EMBL" id="QKKF02036682">
    <property type="protein sequence ID" value="RZF32535.1"/>
    <property type="molecule type" value="Genomic_DNA"/>
</dbReference>
<dbReference type="PANTHER" id="PTHR12236:SF79">
    <property type="entry name" value="CUTICULAR PROTEIN 50CB-RELATED"/>
    <property type="match status" value="1"/>
</dbReference>
<dbReference type="Proteomes" id="UP000291343">
    <property type="component" value="Unassembled WGS sequence"/>
</dbReference>
<keyword evidence="5" id="KW-1185">Reference proteome</keyword>
<evidence type="ECO:0000313" key="5">
    <source>
        <dbReference type="Proteomes" id="UP000291343"/>
    </source>
</evidence>
<dbReference type="OrthoDB" id="6425109at2759"/>
<feature type="signal peptide" evidence="3">
    <location>
        <begin position="1"/>
        <end position="18"/>
    </location>
</feature>
<proteinExistence type="predicted"/>
<dbReference type="GO" id="GO:0042302">
    <property type="term" value="F:structural constituent of cuticle"/>
    <property type="evidence" value="ECO:0007669"/>
    <property type="project" value="UniProtKB-UniRule"/>
</dbReference>
<dbReference type="STRING" id="195883.A0A482WG71"/>
<organism evidence="4 5">
    <name type="scientific">Laodelphax striatellus</name>
    <name type="common">Small brown planthopper</name>
    <name type="synonym">Delphax striatella</name>
    <dbReference type="NCBI Taxonomy" id="195883"/>
    <lineage>
        <taxon>Eukaryota</taxon>
        <taxon>Metazoa</taxon>
        <taxon>Ecdysozoa</taxon>
        <taxon>Arthropoda</taxon>
        <taxon>Hexapoda</taxon>
        <taxon>Insecta</taxon>
        <taxon>Pterygota</taxon>
        <taxon>Neoptera</taxon>
        <taxon>Paraneoptera</taxon>
        <taxon>Hemiptera</taxon>
        <taxon>Auchenorrhyncha</taxon>
        <taxon>Fulgoroidea</taxon>
        <taxon>Delphacidae</taxon>
        <taxon>Criomorphinae</taxon>
        <taxon>Laodelphax</taxon>
    </lineage>
</organism>
<dbReference type="InterPro" id="IPR051217">
    <property type="entry name" value="Insect_Cuticle_Struc_Prot"/>
</dbReference>
<evidence type="ECO:0000313" key="4">
    <source>
        <dbReference type="EMBL" id="RZF32535.1"/>
    </source>
</evidence>
<dbReference type="Pfam" id="PF00379">
    <property type="entry name" value="Chitin_bind_4"/>
    <property type="match status" value="1"/>
</dbReference>
<feature type="chain" id="PRO_5019721754" evidence="3">
    <location>
        <begin position="19"/>
        <end position="107"/>
    </location>
</feature>
<protein>
    <submittedName>
        <fullName evidence="4">Uncharacterized protein</fullName>
    </submittedName>
</protein>
<dbReference type="InParanoid" id="A0A482WG71"/>
<dbReference type="AlphaFoldDB" id="A0A482WG71"/>
<dbReference type="PRINTS" id="PR00947">
    <property type="entry name" value="CUTICLE"/>
</dbReference>
<evidence type="ECO:0000256" key="3">
    <source>
        <dbReference type="SAM" id="SignalP"/>
    </source>
</evidence>
<name>A0A482WG71_LAOST</name>
<dbReference type="PANTHER" id="PTHR12236">
    <property type="entry name" value="STRUCTURAL CONTITUENT OF CUTICLE"/>
    <property type="match status" value="1"/>
</dbReference>